<evidence type="ECO:0000313" key="3">
    <source>
        <dbReference type="Proteomes" id="UP001234798"/>
    </source>
</evidence>
<dbReference type="Proteomes" id="UP001234798">
    <property type="component" value="Chromosome"/>
</dbReference>
<feature type="signal peptide" evidence="1">
    <location>
        <begin position="1"/>
        <end position="23"/>
    </location>
</feature>
<accession>A0ABY9M5B8</accession>
<dbReference type="RefSeq" id="WP_306946050.1">
    <property type="nucleotide sequence ID" value="NZ_CP132976.1"/>
</dbReference>
<protein>
    <recommendedName>
        <fullName evidence="4">Type 1 fimbrial protein</fullName>
    </recommendedName>
</protein>
<sequence length="101" mass="10160">MTIRTTTIGVLALSLLAPLAANAAGGTIRFTGAIVEAADCQVSGASVAPQSRPNVVCGSTASRTAAQALGLVKVTTTEIRVPTSEGAAPGPKRHVVMVEYL</sequence>
<keyword evidence="1" id="KW-0732">Signal</keyword>
<dbReference type="EMBL" id="CP132976">
    <property type="protein sequence ID" value="WMD21897.1"/>
    <property type="molecule type" value="Genomic_DNA"/>
</dbReference>
<keyword evidence="3" id="KW-1185">Reference proteome</keyword>
<proteinExistence type="predicted"/>
<gene>
    <name evidence="2" type="ORF">RAS12_05840</name>
</gene>
<name>A0ABY9M5B8_9BURK</name>
<evidence type="ECO:0000313" key="2">
    <source>
        <dbReference type="EMBL" id="WMD21897.1"/>
    </source>
</evidence>
<evidence type="ECO:0000256" key="1">
    <source>
        <dbReference type="SAM" id="SignalP"/>
    </source>
</evidence>
<organism evidence="2 3">
    <name type="scientific">Achromobacter seleniivolatilans</name>
    <dbReference type="NCBI Taxonomy" id="3047478"/>
    <lineage>
        <taxon>Bacteria</taxon>
        <taxon>Pseudomonadati</taxon>
        <taxon>Pseudomonadota</taxon>
        <taxon>Betaproteobacteria</taxon>
        <taxon>Burkholderiales</taxon>
        <taxon>Alcaligenaceae</taxon>
        <taxon>Achromobacter</taxon>
    </lineage>
</organism>
<evidence type="ECO:0008006" key="4">
    <source>
        <dbReference type="Google" id="ProtNLM"/>
    </source>
</evidence>
<reference evidence="2 3" key="1">
    <citation type="submission" date="2023-08" db="EMBL/GenBank/DDBJ databases">
        <title>Achromobacter seleniivolatilans sp. nov., isolated from seleniferous soil.</title>
        <authorList>
            <person name="Zhang S."/>
            <person name="Li K."/>
            <person name="Peng J."/>
            <person name="Zhao Q."/>
            <person name="Wang H."/>
            <person name="Guo Y."/>
        </authorList>
    </citation>
    <scope>NUCLEOTIDE SEQUENCE [LARGE SCALE GENOMIC DNA]</scope>
    <source>
        <strain evidence="2 3">R39</strain>
    </source>
</reference>
<feature type="chain" id="PRO_5046920400" description="Type 1 fimbrial protein" evidence="1">
    <location>
        <begin position="24"/>
        <end position="101"/>
    </location>
</feature>